<gene>
    <name evidence="2" type="ORF">M404DRAFT_618760</name>
</gene>
<dbReference type="AlphaFoldDB" id="A0A0C3K1J6"/>
<dbReference type="Proteomes" id="UP000054217">
    <property type="component" value="Unassembled WGS sequence"/>
</dbReference>
<evidence type="ECO:0000256" key="1">
    <source>
        <dbReference type="SAM" id="MobiDB-lite"/>
    </source>
</evidence>
<proteinExistence type="predicted"/>
<evidence type="ECO:0000313" key="3">
    <source>
        <dbReference type="Proteomes" id="UP000054217"/>
    </source>
</evidence>
<feature type="region of interest" description="Disordered" evidence="1">
    <location>
        <begin position="1"/>
        <end position="40"/>
    </location>
</feature>
<dbReference type="InParanoid" id="A0A0C3K1J6"/>
<dbReference type="EMBL" id="KN831976">
    <property type="protein sequence ID" value="KIO03397.1"/>
    <property type="molecule type" value="Genomic_DNA"/>
</dbReference>
<reference evidence="3" key="2">
    <citation type="submission" date="2015-01" db="EMBL/GenBank/DDBJ databases">
        <title>Evolutionary Origins and Diversification of the Mycorrhizal Mutualists.</title>
        <authorList>
            <consortium name="DOE Joint Genome Institute"/>
            <consortium name="Mycorrhizal Genomics Consortium"/>
            <person name="Kohler A."/>
            <person name="Kuo A."/>
            <person name="Nagy L.G."/>
            <person name="Floudas D."/>
            <person name="Copeland A."/>
            <person name="Barry K.W."/>
            <person name="Cichocki N."/>
            <person name="Veneault-Fourrey C."/>
            <person name="LaButti K."/>
            <person name="Lindquist E.A."/>
            <person name="Lipzen A."/>
            <person name="Lundell T."/>
            <person name="Morin E."/>
            <person name="Murat C."/>
            <person name="Riley R."/>
            <person name="Ohm R."/>
            <person name="Sun H."/>
            <person name="Tunlid A."/>
            <person name="Henrissat B."/>
            <person name="Grigoriev I.V."/>
            <person name="Hibbett D.S."/>
            <person name="Martin F."/>
        </authorList>
    </citation>
    <scope>NUCLEOTIDE SEQUENCE [LARGE SCALE GENOMIC DNA]</scope>
    <source>
        <strain evidence="3">Marx 270</strain>
    </source>
</reference>
<keyword evidence="3" id="KW-1185">Reference proteome</keyword>
<dbReference type="HOGENOM" id="CLU_2513555_0_0_1"/>
<reference evidence="2 3" key="1">
    <citation type="submission" date="2014-04" db="EMBL/GenBank/DDBJ databases">
        <authorList>
            <consortium name="DOE Joint Genome Institute"/>
            <person name="Kuo A."/>
            <person name="Kohler A."/>
            <person name="Costa M.D."/>
            <person name="Nagy L.G."/>
            <person name="Floudas D."/>
            <person name="Copeland A."/>
            <person name="Barry K.W."/>
            <person name="Cichocki N."/>
            <person name="Veneault-Fourrey C."/>
            <person name="LaButti K."/>
            <person name="Lindquist E.A."/>
            <person name="Lipzen A."/>
            <person name="Lundell T."/>
            <person name="Morin E."/>
            <person name="Murat C."/>
            <person name="Sun H."/>
            <person name="Tunlid A."/>
            <person name="Henrissat B."/>
            <person name="Grigoriev I.V."/>
            <person name="Hibbett D.S."/>
            <person name="Martin F."/>
            <person name="Nordberg H.P."/>
            <person name="Cantor M.N."/>
            <person name="Hua S.X."/>
        </authorList>
    </citation>
    <scope>NUCLEOTIDE SEQUENCE [LARGE SCALE GENOMIC DNA]</scope>
    <source>
        <strain evidence="2 3">Marx 270</strain>
    </source>
</reference>
<organism evidence="2 3">
    <name type="scientific">Pisolithus tinctorius Marx 270</name>
    <dbReference type="NCBI Taxonomy" id="870435"/>
    <lineage>
        <taxon>Eukaryota</taxon>
        <taxon>Fungi</taxon>
        <taxon>Dikarya</taxon>
        <taxon>Basidiomycota</taxon>
        <taxon>Agaricomycotina</taxon>
        <taxon>Agaricomycetes</taxon>
        <taxon>Agaricomycetidae</taxon>
        <taxon>Boletales</taxon>
        <taxon>Sclerodermatineae</taxon>
        <taxon>Pisolithaceae</taxon>
        <taxon>Pisolithus</taxon>
    </lineage>
</organism>
<evidence type="ECO:0000313" key="2">
    <source>
        <dbReference type="EMBL" id="KIO03397.1"/>
    </source>
</evidence>
<accession>A0A0C3K1J6</accession>
<protein>
    <submittedName>
        <fullName evidence="2">Uncharacterized protein</fullName>
    </submittedName>
</protein>
<sequence length="85" mass="9926">MIWGNFQIARGQQPTESRSRNAPRRYPTSQAHTTKKRRSIFSREGDLFPPHLRVEINCGYGYDYSTTLQSHWVLYIADACNLHDI</sequence>
<name>A0A0C3K1J6_PISTI</name>